<reference evidence="8 9" key="1">
    <citation type="submission" date="2018-06" db="EMBL/GenBank/DDBJ databases">
        <title>Phytoactinopolyspora halophila sp. nov., a novel halophilic actinomycete isolated from a saline soil in China.</title>
        <authorList>
            <person name="Tang S.-K."/>
        </authorList>
    </citation>
    <scope>NUCLEOTIDE SEQUENCE [LARGE SCALE GENOMIC DNA]</scope>
    <source>
        <strain evidence="8 9">YIM 96934</strain>
    </source>
</reference>
<keyword evidence="5 6" id="KW-0472">Membrane</keyword>
<keyword evidence="9" id="KW-1185">Reference proteome</keyword>
<feature type="region of interest" description="Disordered" evidence="7">
    <location>
        <begin position="85"/>
        <end position="110"/>
    </location>
</feature>
<keyword evidence="4 6" id="KW-1133">Transmembrane helix</keyword>
<comment type="caution">
    <text evidence="8">The sequence shown here is derived from an EMBL/GenBank/DDBJ whole genome shotgun (WGS) entry which is preliminary data.</text>
</comment>
<keyword evidence="6" id="KW-1003">Cell membrane</keyword>
<dbReference type="AlphaFoldDB" id="A0A329QJC8"/>
<comment type="subcellular location">
    <subcellularLocation>
        <location evidence="6">Cell membrane</location>
        <topology evidence="6">Multi-pass membrane protein</topology>
    </subcellularLocation>
    <subcellularLocation>
        <location evidence="1">Membrane</location>
    </subcellularLocation>
</comment>
<dbReference type="Proteomes" id="UP000250462">
    <property type="component" value="Unassembled WGS sequence"/>
</dbReference>
<dbReference type="EMBL" id="QMIG01000016">
    <property type="protein sequence ID" value="RAW12420.1"/>
    <property type="molecule type" value="Genomic_DNA"/>
</dbReference>
<evidence type="ECO:0000256" key="3">
    <source>
        <dbReference type="ARBA" id="ARBA00022692"/>
    </source>
</evidence>
<keyword evidence="3 6" id="KW-0812">Transmembrane</keyword>
<dbReference type="PANTHER" id="PTHR23427">
    <property type="entry name" value="SURFEIT LOCUS PROTEIN"/>
    <property type="match status" value="1"/>
</dbReference>
<dbReference type="InterPro" id="IPR045214">
    <property type="entry name" value="Surf1/Surf4"/>
</dbReference>
<dbReference type="Pfam" id="PF02104">
    <property type="entry name" value="SURF1"/>
    <property type="match status" value="1"/>
</dbReference>
<feature type="region of interest" description="Disordered" evidence="7">
    <location>
        <begin position="284"/>
        <end position="317"/>
    </location>
</feature>
<organism evidence="8 9">
    <name type="scientific">Phytoactinopolyspora halophila</name>
    <dbReference type="NCBI Taxonomy" id="1981511"/>
    <lineage>
        <taxon>Bacteria</taxon>
        <taxon>Bacillati</taxon>
        <taxon>Actinomycetota</taxon>
        <taxon>Actinomycetes</taxon>
        <taxon>Jiangellales</taxon>
        <taxon>Jiangellaceae</taxon>
        <taxon>Phytoactinopolyspora</taxon>
    </lineage>
</organism>
<sequence length="317" mass="35135">MSSDHYRDGTKPTRQRLVSQHIHQHVRTLTGHSTRPSRYPATVVNMLRFLVTPRWLAVHLALVVALAICVIAGWWQLNVFQDTTSRQDERDQPPTAIDQLVTPGHDIGTAADRPVRAEGQYLNEHQFIIPGRIHDSTLGWFVLIPLETADGTIVPVLRGWVEEPDDVTEPASSEVTVHGYLLPPETPQHATVRSDQELGDSELGYIAPEPFSTATGLPGDHIVHGYVLRTTERPDTPGVTPVDVDELAPIRNVSPWQNLSYTAQWWIFGLAAIAFWASAVRSGVRSRRTAEGPDPDDPDHPGETEQVSESARPHVPS</sequence>
<comment type="similarity">
    <text evidence="2 6">Belongs to the SURF1 family.</text>
</comment>
<evidence type="ECO:0000256" key="2">
    <source>
        <dbReference type="ARBA" id="ARBA00007165"/>
    </source>
</evidence>
<dbReference type="PANTHER" id="PTHR23427:SF2">
    <property type="entry name" value="SURFEIT LOCUS PROTEIN 1"/>
    <property type="match status" value="1"/>
</dbReference>
<evidence type="ECO:0000256" key="7">
    <source>
        <dbReference type="SAM" id="MobiDB-lite"/>
    </source>
</evidence>
<dbReference type="InterPro" id="IPR002994">
    <property type="entry name" value="Surf1/Shy1"/>
</dbReference>
<proteinExistence type="inferred from homology"/>
<feature type="transmembrane region" description="Helical" evidence="6">
    <location>
        <begin position="263"/>
        <end position="280"/>
    </location>
</feature>
<dbReference type="GO" id="GO:0005886">
    <property type="term" value="C:plasma membrane"/>
    <property type="evidence" value="ECO:0007669"/>
    <property type="project" value="UniProtKB-SubCell"/>
</dbReference>
<evidence type="ECO:0000313" key="9">
    <source>
        <dbReference type="Proteomes" id="UP000250462"/>
    </source>
</evidence>
<feature type="transmembrane region" description="Helical" evidence="6">
    <location>
        <begin position="55"/>
        <end position="77"/>
    </location>
</feature>
<evidence type="ECO:0000256" key="6">
    <source>
        <dbReference type="RuleBase" id="RU363076"/>
    </source>
</evidence>
<gene>
    <name evidence="8" type="ORF">DPM12_14750</name>
</gene>
<protein>
    <recommendedName>
        <fullName evidence="6">SURF1-like protein</fullName>
    </recommendedName>
</protein>
<evidence type="ECO:0000256" key="1">
    <source>
        <dbReference type="ARBA" id="ARBA00004370"/>
    </source>
</evidence>
<name>A0A329QJC8_9ACTN</name>
<evidence type="ECO:0000256" key="4">
    <source>
        <dbReference type="ARBA" id="ARBA00022989"/>
    </source>
</evidence>
<dbReference type="CDD" id="cd06662">
    <property type="entry name" value="SURF1"/>
    <property type="match status" value="1"/>
</dbReference>
<dbReference type="PROSITE" id="PS50895">
    <property type="entry name" value="SURF1"/>
    <property type="match status" value="1"/>
</dbReference>
<accession>A0A329QJC8</accession>
<evidence type="ECO:0000256" key="5">
    <source>
        <dbReference type="ARBA" id="ARBA00023136"/>
    </source>
</evidence>
<evidence type="ECO:0000313" key="8">
    <source>
        <dbReference type="EMBL" id="RAW12420.1"/>
    </source>
</evidence>